<keyword evidence="1" id="KW-0732">Signal</keyword>
<reference evidence="2" key="1">
    <citation type="submission" date="2018-02" db="EMBL/GenBank/DDBJ databases">
        <title>Rhizophora mucronata_Transcriptome.</title>
        <authorList>
            <person name="Meera S.P."/>
            <person name="Sreeshan A."/>
            <person name="Augustine A."/>
        </authorList>
    </citation>
    <scope>NUCLEOTIDE SEQUENCE</scope>
    <source>
        <tissue evidence="2">Leaf</tissue>
    </source>
</reference>
<dbReference type="AlphaFoldDB" id="A0A2P2IYB2"/>
<organism evidence="2">
    <name type="scientific">Rhizophora mucronata</name>
    <name type="common">Asiatic mangrove</name>
    <dbReference type="NCBI Taxonomy" id="61149"/>
    <lineage>
        <taxon>Eukaryota</taxon>
        <taxon>Viridiplantae</taxon>
        <taxon>Streptophyta</taxon>
        <taxon>Embryophyta</taxon>
        <taxon>Tracheophyta</taxon>
        <taxon>Spermatophyta</taxon>
        <taxon>Magnoliopsida</taxon>
        <taxon>eudicotyledons</taxon>
        <taxon>Gunneridae</taxon>
        <taxon>Pentapetalae</taxon>
        <taxon>rosids</taxon>
        <taxon>fabids</taxon>
        <taxon>Malpighiales</taxon>
        <taxon>Rhizophoraceae</taxon>
        <taxon>Rhizophora</taxon>
    </lineage>
</organism>
<feature type="chain" id="PRO_5015186992" evidence="1">
    <location>
        <begin position="22"/>
        <end position="53"/>
    </location>
</feature>
<accession>A0A2P2IYB2</accession>
<evidence type="ECO:0000313" key="2">
    <source>
        <dbReference type="EMBL" id="MBW86195.1"/>
    </source>
</evidence>
<feature type="signal peptide" evidence="1">
    <location>
        <begin position="1"/>
        <end position="21"/>
    </location>
</feature>
<sequence>MFSWWLVYVLISAILSHVPHSKTIGKIWSQNTHPATKTIQLVLSIVSLLRAAC</sequence>
<dbReference type="EMBL" id="GGEC01005712">
    <property type="protein sequence ID" value="MBW86195.1"/>
    <property type="molecule type" value="Transcribed_RNA"/>
</dbReference>
<evidence type="ECO:0000256" key="1">
    <source>
        <dbReference type="SAM" id="SignalP"/>
    </source>
</evidence>
<protein>
    <submittedName>
        <fullName evidence="2">Uncharacterized protein</fullName>
    </submittedName>
</protein>
<proteinExistence type="predicted"/>
<name>A0A2P2IYB2_RHIMU</name>